<evidence type="ECO:0000313" key="3">
    <source>
        <dbReference type="Proteomes" id="UP000887578"/>
    </source>
</evidence>
<reference evidence="4" key="1">
    <citation type="submission" date="2022-11" db="UniProtKB">
        <authorList>
            <consortium name="WormBaseParasite"/>
        </authorList>
    </citation>
    <scope>IDENTIFICATION</scope>
</reference>
<dbReference type="Proteomes" id="UP000887578">
    <property type="component" value="Unplaced"/>
</dbReference>
<keyword evidence="2" id="KW-0732">Signal</keyword>
<name>A0A914P8F7_9BILA</name>
<feature type="region of interest" description="Disordered" evidence="1">
    <location>
        <begin position="165"/>
        <end position="206"/>
    </location>
</feature>
<keyword evidence="3" id="KW-1185">Reference proteome</keyword>
<feature type="compositionally biased region" description="Basic and acidic residues" evidence="1">
    <location>
        <begin position="165"/>
        <end position="205"/>
    </location>
</feature>
<protein>
    <submittedName>
        <fullName evidence="4">Uncharacterized protein</fullName>
    </submittedName>
</protein>
<feature type="region of interest" description="Disordered" evidence="1">
    <location>
        <begin position="76"/>
        <end position="103"/>
    </location>
</feature>
<proteinExistence type="predicted"/>
<accession>A0A914P8F7</accession>
<dbReference type="AlphaFoldDB" id="A0A914P8F7"/>
<feature type="chain" id="PRO_5037064802" evidence="2">
    <location>
        <begin position="17"/>
        <end position="250"/>
    </location>
</feature>
<dbReference type="WBParaSite" id="PDA_v2.g14322.t1">
    <property type="protein sequence ID" value="PDA_v2.g14322.t1"/>
    <property type="gene ID" value="PDA_v2.g14322"/>
</dbReference>
<evidence type="ECO:0000256" key="1">
    <source>
        <dbReference type="SAM" id="MobiDB-lite"/>
    </source>
</evidence>
<feature type="compositionally biased region" description="Basic and acidic residues" evidence="1">
    <location>
        <begin position="76"/>
        <end position="95"/>
    </location>
</feature>
<organism evidence="3 4">
    <name type="scientific">Panagrolaimus davidi</name>
    <dbReference type="NCBI Taxonomy" id="227884"/>
    <lineage>
        <taxon>Eukaryota</taxon>
        <taxon>Metazoa</taxon>
        <taxon>Ecdysozoa</taxon>
        <taxon>Nematoda</taxon>
        <taxon>Chromadorea</taxon>
        <taxon>Rhabditida</taxon>
        <taxon>Tylenchina</taxon>
        <taxon>Panagrolaimomorpha</taxon>
        <taxon>Panagrolaimoidea</taxon>
        <taxon>Panagrolaimidae</taxon>
        <taxon>Panagrolaimus</taxon>
    </lineage>
</organism>
<evidence type="ECO:0000313" key="4">
    <source>
        <dbReference type="WBParaSite" id="PDA_v2.g14322.t1"/>
    </source>
</evidence>
<evidence type="ECO:0000256" key="2">
    <source>
        <dbReference type="SAM" id="SignalP"/>
    </source>
</evidence>
<sequence length="250" mass="26813">MRQFILLFLFIAYVGAADDALLETENGPKSSADLVAEEGVPNADAAIDKIPLGAAVGTTVIKDDAKAEAVATDVKKAEAAEEKNKSKSSESKESKEEVEDKEVKVEAIPKETVAVAHKKAGDEKPEVATATKVELKPVETEARAKRDEEAIDKIPLGAAVGTTVVKDEEKAVKDADEKTAAENKSKSSESKESKEKEEVETEKVKLSKIPTEEVAVAHKKADEDEVKISTATEAAIVAEKVEKSRARRFA</sequence>
<feature type="signal peptide" evidence="2">
    <location>
        <begin position="1"/>
        <end position="16"/>
    </location>
</feature>